<evidence type="ECO:0000256" key="1">
    <source>
        <dbReference type="SAM" id="MobiDB-lite"/>
    </source>
</evidence>
<gene>
    <name evidence="3" type="ORF">ACFQ41_13070</name>
</gene>
<evidence type="ECO:0008006" key="5">
    <source>
        <dbReference type="Google" id="ProtNLM"/>
    </source>
</evidence>
<evidence type="ECO:0000313" key="3">
    <source>
        <dbReference type="EMBL" id="MFD1400218.1"/>
    </source>
</evidence>
<sequence>MYVLLKRSRFAWPFFSKFSKVRRYSLHEAEKTIRETNHACLDNHKKLVVEISIHNESDDELLFRDVIELGTGEAYLGNLLALVQHTFREVLDNVSSEDAQRFIVSLQSALVAEAAPVLLTDKESTEAAMDEAPGQDQSSSSEPNPSASHDAQEPPDPQPEPSTVRPQPAPTRESMQNRRTVEKKRQPTRQAPDLGALFSKYKRALIVFGAAVLLVVGAVGSYRFFFSPKAAPQPSYQTLVRNEKYLQAGQAYPEKRAAIEAVLVTDGTTSDLAKFQSKYPSANGKFDLAYARKKYQAVISASQKATMSRVRKSKLAVAYLKTKQFEQAEIVNRDLNDQDLQSLIAIGYIQTGQFDQAKRLNAELKNKTIDQAIQTGETYQKAVAHFQAIAKDTSKSAAERAQAKASAASFQHQLETLGE</sequence>
<keyword evidence="2" id="KW-0812">Transmembrane</keyword>
<evidence type="ECO:0000313" key="4">
    <source>
        <dbReference type="Proteomes" id="UP001597199"/>
    </source>
</evidence>
<accession>A0ABW4BJD8</accession>
<feature type="compositionally biased region" description="Low complexity" evidence="1">
    <location>
        <begin position="138"/>
        <end position="148"/>
    </location>
</feature>
<feature type="compositionally biased region" description="Basic and acidic residues" evidence="1">
    <location>
        <begin position="175"/>
        <end position="185"/>
    </location>
</feature>
<proteinExistence type="predicted"/>
<comment type="caution">
    <text evidence="3">The sequence shown here is derived from an EMBL/GenBank/DDBJ whole genome shotgun (WGS) entry which is preliminary data.</text>
</comment>
<keyword evidence="2" id="KW-1133">Transmembrane helix</keyword>
<keyword evidence="2" id="KW-0472">Membrane</keyword>
<feature type="transmembrane region" description="Helical" evidence="2">
    <location>
        <begin position="204"/>
        <end position="225"/>
    </location>
</feature>
<keyword evidence="4" id="KW-1185">Reference proteome</keyword>
<evidence type="ECO:0000256" key="2">
    <source>
        <dbReference type="SAM" id="Phobius"/>
    </source>
</evidence>
<organism evidence="3 4">
    <name type="scientific">Lacticaseibacillus suilingensis</name>
    <dbReference type="NCBI Taxonomy" id="2799577"/>
    <lineage>
        <taxon>Bacteria</taxon>
        <taxon>Bacillati</taxon>
        <taxon>Bacillota</taxon>
        <taxon>Bacilli</taxon>
        <taxon>Lactobacillales</taxon>
        <taxon>Lactobacillaceae</taxon>
        <taxon>Lacticaseibacillus</taxon>
    </lineage>
</organism>
<dbReference type="Proteomes" id="UP001597199">
    <property type="component" value="Unassembled WGS sequence"/>
</dbReference>
<reference evidence="4" key="1">
    <citation type="journal article" date="2019" name="Int. J. Syst. Evol. Microbiol.">
        <title>The Global Catalogue of Microorganisms (GCM) 10K type strain sequencing project: providing services to taxonomists for standard genome sequencing and annotation.</title>
        <authorList>
            <consortium name="The Broad Institute Genomics Platform"/>
            <consortium name="The Broad Institute Genome Sequencing Center for Infectious Disease"/>
            <person name="Wu L."/>
            <person name="Ma J."/>
        </authorList>
    </citation>
    <scope>NUCLEOTIDE SEQUENCE [LARGE SCALE GENOMIC DNA]</scope>
    <source>
        <strain evidence="4">CCM 9110</strain>
    </source>
</reference>
<dbReference type="EMBL" id="JBHTOA010000059">
    <property type="protein sequence ID" value="MFD1400218.1"/>
    <property type="molecule type" value="Genomic_DNA"/>
</dbReference>
<protein>
    <recommendedName>
        <fullName evidence="5">Tetratricopeptide repeat protein</fullName>
    </recommendedName>
</protein>
<dbReference type="RefSeq" id="WP_204119701.1">
    <property type="nucleotide sequence ID" value="NZ_BOLV01000022.1"/>
</dbReference>
<feature type="region of interest" description="Disordered" evidence="1">
    <location>
        <begin position="125"/>
        <end position="188"/>
    </location>
</feature>
<name>A0ABW4BJD8_9LACO</name>